<feature type="chain" id="PRO_5015765713" description="PepSY domain-containing protein" evidence="1">
    <location>
        <begin position="20"/>
        <end position="90"/>
    </location>
</feature>
<sequence length="90" mass="9384">MIASAGALALGAAALVAFAADQRPDFTAGGQPMTQEQIVQKMQSEGYSNVQVQRQGANLLISGQKNGKTENMTVNAQTGKAVAEDDEDDD</sequence>
<keyword evidence="3" id="KW-1185">Reference proteome</keyword>
<evidence type="ECO:0000256" key="1">
    <source>
        <dbReference type="SAM" id="SignalP"/>
    </source>
</evidence>
<gene>
    <name evidence="2" type="ORF">SLNSH_06210</name>
</gene>
<evidence type="ECO:0000313" key="2">
    <source>
        <dbReference type="EMBL" id="PSC05966.1"/>
    </source>
</evidence>
<organism evidence="2 3">
    <name type="scientific">Alsobacter soli</name>
    <dbReference type="NCBI Taxonomy" id="2109933"/>
    <lineage>
        <taxon>Bacteria</taxon>
        <taxon>Pseudomonadati</taxon>
        <taxon>Pseudomonadota</taxon>
        <taxon>Alphaproteobacteria</taxon>
        <taxon>Hyphomicrobiales</taxon>
        <taxon>Alsobacteraceae</taxon>
        <taxon>Alsobacter</taxon>
    </lineage>
</organism>
<keyword evidence="1" id="KW-0732">Signal</keyword>
<proteinExistence type="predicted"/>
<feature type="signal peptide" evidence="1">
    <location>
        <begin position="1"/>
        <end position="19"/>
    </location>
</feature>
<evidence type="ECO:0008006" key="4">
    <source>
        <dbReference type="Google" id="ProtNLM"/>
    </source>
</evidence>
<evidence type="ECO:0000313" key="3">
    <source>
        <dbReference type="Proteomes" id="UP000239772"/>
    </source>
</evidence>
<protein>
    <recommendedName>
        <fullName evidence="4">PepSY domain-containing protein</fullName>
    </recommendedName>
</protein>
<reference evidence="3" key="1">
    <citation type="submission" date="2018-03" db="EMBL/GenBank/DDBJ databases">
        <authorList>
            <person name="Sun L."/>
            <person name="Liu H."/>
            <person name="Chen W."/>
            <person name="Huang K."/>
            <person name="Liu W."/>
            <person name="Gao X."/>
        </authorList>
    </citation>
    <scope>NUCLEOTIDE SEQUENCE [LARGE SCALE GENOMIC DNA]</scope>
    <source>
        <strain evidence="3">SH9</strain>
    </source>
</reference>
<name>A0A2T1HW99_9HYPH</name>
<dbReference type="AlphaFoldDB" id="A0A2T1HW99"/>
<dbReference type="EMBL" id="PVZS01000005">
    <property type="protein sequence ID" value="PSC05966.1"/>
    <property type="molecule type" value="Genomic_DNA"/>
</dbReference>
<comment type="caution">
    <text evidence="2">The sequence shown here is derived from an EMBL/GenBank/DDBJ whole genome shotgun (WGS) entry which is preliminary data.</text>
</comment>
<accession>A0A2T1HW99</accession>
<dbReference type="Proteomes" id="UP000239772">
    <property type="component" value="Unassembled WGS sequence"/>
</dbReference>